<proteinExistence type="predicted"/>
<keyword evidence="3" id="KW-1185">Reference proteome</keyword>
<evidence type="ECO:0000313" key="2">
    <source>
        <dbReference type="EMBL" id="MPC78169.1"/>
    </source>
</evidence>
<organism evidence="2 3">
    <name type="scientific">Portunus trituberculatus</name>
    <name type="common">Swimming crab</name>
    <name type="synonym">Neptunus trituberculatus</name>
    <dbReference type="NCBI Taxonomy" id="210409"/>
    <lineage>
        <taxon>Eukaryota</taxon>
        <taxon>Metazoa</taxon>
        <taxon>Ecdysozoa</taxon>
        <taxon>Arthropoda</taxon>
        <taxon>Crustacea</taxon>
        <taxon>Multicrustacea</taxon>
        <taxon>Malacostraca</taxon>
        <taxon>Eumalacostraca</taxon>
        <taxon>Eucarida</taxon>
        <taxon>Decapoda</taxon>
        <taxon>Pleocyemata</taxon>
        <taxon>Brachyura</taxon>
        <taxon>Eubrachyura</taxon>
        <taxon>Portunoidea</taxon>
        <taxon>Portunidae</taxon>
        <taxon>Portuninae</taxon>
        <taxon>Portunus</taxon>
    </lineage>
</organism>
<sequence>MLVKNRPLTSHAHIPNVSGHLSNTPISCPSISSTTPAEKPATAPLHPNTLPVTHASFPTTSSPHALLPLIVTSLLQKPSSQSVTSPSSWHRSVHLSVRVGIVNKKPSLNTHQPRVRLTTRCKTSLALKAKRRVSRHLRS</sequence>
<dbReference type="AlphaFoldDB" id="A0A5B7I8E7"/>
<accession>A0A5B7I8E7</accession>
<name>A0A5B7I8E7_PORTR</name>
<protein>
    <submittedName>
        <fullName evidence="2">Uncharacterized protein</fullName>
    </submittedName>
</protein>
<evidence type="ECO:0000256" key="1">
    <source>
        <dbReference type="SAM" id="MobiDB-lite"/>
    </source>
</evidence>
<dbReference type="EMBL" id="VSRR010047768">
    <property type="protein sequence ID" value="MPC78169.1"/>
    <property type="molecule type" value="Genomic_DNA"/>
</dbReference>
<gene>
    <name evidence="2" type="ORF">E2C01_072651</name>
</gene>
<reference evidence="2 3" key="1">
    <citation type="submission" date="2019-05" db="EMBL/GenBank/DDBJ databases">
        <title>Another draft genome of Portunus trituberculatus and its Hox gene families provides insights of decapod evolution.</title>
        <authorList>
            <person name="Jeong J.-H."/>
            <person name="Song I."/>
            <person name="Kim S."/>
            <person name="Choi T."/>
            <person name="Kim D."/>
            <person name="Ryu S."/>
            <person name="Kim W."/>
        </authorList>
    </citation>
    <scope>NUCLEOTIDE SEQUENCE [LARGE SCALE GENOMIC DNA]</scope>
    <source>
        <tissue evidence="2">Muscle</tissue>
    </source>
</reference>
<dbReference type="Proteomes" id="UP000324222">
    <property type="component" value="Unassembled WGS sequence"/>
</dbReference>
<comment type="caution">
    <text evidence="2">The sequence shown here is derived from an EMBL/GenBank/DDBJ whole genome shotgun (WGS) entry which is preliminary data.</text>
</comment>
<evidence type="ECO:0000313" key="3">
    <source>
        <dbReference type="Proteomes" id="UP000324222"/>
    </source>
</evidence>
<feature type="region of interest" description="Disordered" evidence="1">
    <location>
        <begin position="28"/>
        <end position="57"/>
    </location>
</feature>